<evidence type="ECO:0000313" key="3">
    <source>
        <dbReference type="Proteomes" id="UP000615455"/>
    </source>
</evidence>
<dbReference type="RefSeq" id="WP_189019152.1">
    <property type="nucleotide sequence ID" value="NZ_BMHE01000052.1"/>
</dbReference>
<evidence type="ECO:0008006" key="4">
    <source>
        <dbReference type="Google" id="ProtNLM"/>
    </source>
</evidence>
<dbReference type="InterPro" id="IPR021598">
    <property type="entry name" value="DUF3221"/>
</dbReference>
<dbReference type="InterPro" id="IPR012340">
    <property type="entry name" value="NA-bd_OB-fold"/>
</dbReference>
<name>A0ABQ1FD86_9BACL</name>
<dbReference type="Gene3D" id="2.40.50.140">
    <property type="entry name" value="Nucleic acid-binding proteins"/>
    <property type="match status" value="1"/>
</dbReference>
<accession>A0ABQ1FD86</accession>
<evidence type="ECO:0000313" key="2">
    <source>
        <dbReference type="EMBL" id="GGA07611.1"/>
    </source>
</evidence>
<keyword evidence="3" id="KW-1185">Reference proteome</keyword>
<evidence type="ECO:0000256" key="1">
    <source>
        <dbReference type="SAM" id="SignalP"/>
    </source>
</evidence>
<proteinExistence type="predicted"/>
<sequence>MFFLSFNLLLVFLLIVGCNANNNTFIEGTILDTKDNKVLFAEKIDLDTGISIEDILSHYQSYNVYWLSNIKSTSFKKGDKLRVWLKGDIGTSYPLIAAVKKAEKIK</sequence>
<dbReference type="Proteomes" id="UP000615455">
    <property type="component" value="Unassembled WGS sequence"/>
</dbReference>
<dbReference type="EMBL" id="BMHE01000052">
    <property type="protein sequence ID" value="GGA07611.1"/>
    <property type="molecule type" value="Genomic_DNA"/>
</dbReference>
<keyword evidence="1" id="KW-0732">Signal</keyword>
<gene>
    <name evidence="2" type="ORF">GCM10008018_61740</name>
</gene>
<comment type="caution">
    <text evidence="2">The sequence shown here is derived from an EMBL/GenBank/DDBJ whole genome shotgun (WGS) entry which is preliminary data.</text>
</comment>
<organism evidence="2 3">
    <name type="scientific">Paenibacillus marchantiophytorum</name>
    <dbReference type="NCBI Taxonomy" id="1619310"/>
    <lineage>
        <taxon>Bacteria</taxon>
        <taxon>Bacillati</taxon>
        <taxon>Bacillota</taxon>
        <taxon>Bacilli</taxon>
        <taxon>Bacillales</taxon>
        <taxon>Paenibacillaceae</taxon>
        <taxon>Paenibacillus</taxon>
    </lineage>
</organism>
<reference evidence="3" key="1">
    <citation type="journal article" date="2019" name="Int. J. Syst. Evol. Microbiol.">
        <title>The Global Catalogue of Microorganisms (GCM) 10K type strain sequencing project: providing services to taxonomists for standard genome sequencing and annotation.</title>
        <authorList>
            <consortium name="The Broad Institute Genomics Platform"/>
            <consortium name="The Broad Institute Genome Sequencing Center for Infectious Disease"/>
            <person name="Wu L."/>
            <person name="Ma J."/>
        </authorList>
    </citation>
    <scope>NUCLEOTIDE SEQUENCE [LARGE SCALE GENOMIC DNA]</scope>
    <source>
        <strain evidence="3">CGMCC 1.15043</strain>
    </source>
</reference>
<feature type="signal peptide" evidence="1">
    <location>
        <begin position="1"/>
        <end position="20"/>
    </location>
</feature>
<dbReference type="Pfam" id="PF11518">
    <property type="entry name" value="DUF3221"/>
    <property type="match status" value="1"/>
</dbReference>
<protein>
    <recommendedName>
        <fullName evidence="4">DUF3221 domain-containing protein</fullName>
    </recommendedName>
</protein>
<feature type="chain" id="PRO_5045161386" description="DUF3221 domain-containing protein" evidence="1">
    <location>
        <begin position="21"/>
        <end position="106"/>
    </location>
</feature>